<dbReference type="Proteomes" id="UP000001551">
    <property type="component" value="Chromosome"/>
</dbReference>
<dbReference type="AlphaFoldDB" id="E6U5P2"/>
<protein>
    <recommendedName>
        <fullName evidence="3">HEAT repeat domain-containing protein</fullName>
    </recommendedName>
</protein>
<dbReference type="eggNOG" id="COG1413">
    <property type="taxonomic scope" value="Bacteria"/>
</dbReference>
<dbReference type="RefSeq" id="WP_013485157.1">
    <property type="nucleotide sequence ID" value="NC_014828.1"/>
</dbReference>
<evidence type="ECO:0000313" key="2">
    <source>
        <dbReference type="Proteomes" id="UP000001551"/>
    </source>
</evidence>
<organism evidence="1 2">
    <name type="scientific">Ethanoligenens harbinense (strain DSM 18485 / JCM 12961 / CGMCC 1.5033 / YUAN-3)</name>
    <dbReference type="NCBI Taxonomy" id="663278"/>
    <lineage>
        <taxon>Bacteria</taxon>
        <taxon>Bacillati</taxon>
        <taxon>Bacillota</taxon>
        <taxon>Clostridia</taxon>
        <taxon>Eubacteriales</taxon>
        <taxon>Oscillospiraceae</taxon>
        <taxon>Ethanoligenens</taxon>
    </lineage>
</organism>
<evidence type="ECO:0000313" key="1">
    <source>
        <dbReference type="EMBL" id="ADU26801.1"/>
    </source>
</evidence>
<dbReference type="CDD" id="cd06464">
    <property type="entry name" value="ACD_sHsps-like"/>
    <property type="match status" value="1"/>
</dbReference>
<dbReference type="EMBL" id="CP002400">
    <property type="protein sequence ID" value="ADU26801.1"/>
    <property type="molecule type" value="Genomic_DNA"/>
</dbReference>
<name>E6U5P2_ETHHY</name>
<dbReference type="HOGENOM" id="CLU_040785_0_0_9"/>
<proteinExistence type="predicted"/>
<dbReference type="Gene3D" id="1.25.10.10">
    <property type="entry name" value="Leucine-rich Repeat Variant"/>
    <property type="match status" value="1"/>
</dbReference>
<accession>E6U5P2</accession>
<dbReference type="InterPro" id="IPR016024">
    <property type="entry name" value="ARM-type_fold"/>
</dbReference>
<evidence type="ECO:0008006" key="3">
    <source>
        <dbReference type="Google" id="ProtNLM"/>
    </source>
</evidence>
<sequence length="512" mass="58878">MFWNKNTGWFSARLPEYLSALKSGDFSAIPWIFCVFTENSERAKAVASKALCGALDTMNFDELVRVDEQMRQTSSMEWSIDWRKYTMDSFFTPEMNEQERRAVAVFASFNPNGFIRERALQAMQYYDNTLSFAILRQNDWVPQVRSAAKQAVNYRLSHLVSGELISALPFADKLSRSMRTRESEECSKRIFSALAEKENESELITGLNDANLRTRRICTNTLFHAEFLRYDLAFARLKREHDPFLRGSIFQRLIDADQTLDTVAEQFLKDKYPINRLLAFQYICKHRGNDAPVIAKRLLLDKNAAIREHARFYLNSCNGSFDYREFYRSHMSDQMAPAILGLGETGTHEDAVMLEKHLHSEQVSVVRAAMIAMMRLGGEMYAPLITELLGDNRVGIVKTARNLICKSNAPDYARVMEIFKNTLCENTRQKCFSVLLTAGKWQRLIFILNVLESDGEMMSESALTALVRWVGGYNRSYILPNEVQIEQIKASIRNLTGRIPGRTQQELLFLLR</sequence>
<keyword evidence="2" id="KW-1185">Reference proteome</keyword>
<reference evidence="1 2" key="1">
    <citation type="submission" date="2010-12" db="EMBL/GenBank/DDBJ databases">
        <title>Complete sequence of Ethanoligenens harbinense YUAN-3.</title>
        <authorList>
            <person name="Lucas S."/>
            <person name="Copeland A."/>
            <person name="Lapidus A."/>
            <person name="Cheng J.-F."/>
            <person name="Bruce D."/>
            <person name="Goodwin L."/>
            <person name="Pitluck S."/>
            <person name="Chertkov O."/>
            <person name="Misra M."/>
            <person name="Detter J.C."/>
            <person name="Han C."/>
            <person name="Tapia R."/>
            <person name="Land M."/>
            <person name="Hauser L."/>
            <person name="Jeffries C."/>
            <person name="Kyrpides N."/>
            <person name="Ivanova N."/>
            <person name="Mikhailova N."/>
            <person name="Wang A."/>
            <person name="Mouttaki H."/>
            <person name="He Z."/>
            <person name="Zhou J."/>
            <person name="Hemme C.L."/>
            <person name="Woyke T."/>
        </authorList>
    </citation>
    <scope>NUCLEOTIDE SEQUENCE [LARGE SCALE GENOMIC DNA]</scope>
    <source>
        <strain evidence="2">DSM 18485 / JCM 12961 / CGMCC 1.5033 / YUAN-3</strain>
    </source>
</reference>
<dbReference type="KEGG" id="eha:Ethha_1257"/>
<dbReference type="SUPFAM" id="SSF48371">
    <property type="entry name" value="ARM repeat"/>
    <property type="match status" value="1"/>
</dbReference>
<dbReference type="STRING" id="663278.Ethha_1257"/>
<dbReference type="InterPro" id="IPR011989">
    <property type="entry name" value="ARM-like"/>
</dbReference>
<gene>
    <name evidence="1" type="ordered locus">Ethha_1257</name>
</gene>